<sequence length="84" mass="9249">MSIFQSLDWMSMKIEQSMPELIQGGTPPDLDASLSVLNSSHASRHDLKSRRSPCPDLISSAASSLLHHVAPLMVLMTIDELYIV</sequence>
<comment type="caution">
    <text evidence="1">The sequence shown here is derived from an EMBL/GenBank/DDBJ whole genome shotgun (WGS) entry which is preliminary data.</text>
</comment>
<dbReference type="EMBL" id="BTGU01000082">
    <property type="protein sequence ID" value="GMN58976.1"/>
    <property type="molecule type" value="Genomic_DNA"/>
</dbReference>
<reference evidence="1" key="1">
    <citation type="submission" date="2023-07" db="EMBL/GenBank/DDBJ databases">
        <title>draft genome sequence of fig (Ficus carica).</title>
        <authorList>
            <person name="Takahashi T."/>
            <person name="Nishimura K."/>
        </authorList>
    </citation>
    <scope>NUCLEOTIDE SEQUENCE</scope>
</reference>
<dbReference type="AlphaFoldDB" id="A0AA88DP95"/>
<gene>
    <name evidence="1" type="ORF">TIFTF001_028086</name>
</gene>
<organism evidence="1 2">
    <name type="scientific">Ficus carica</name>
    <name type="common">Common fig</name>
    <dbReference type="NCBI Taxonomy" id="3494"/>
    <lineage>
        <taxon>Eukaryota</taxon>
        <taxon>Viridiplantae</taxon>
        <taxon>Streptophyta</taxon>
        <taxon>Embryophyta</taxon>
        <taxon>Tracheophyta</taxon>
        <taxon>Spermatophyta</taxon>
        <taxon>Magnoliopsida</taxon>
        <taxon>eudicotyledons</taxon>
        <taxon>Gunneridae</taxon>
        <taxon>Pentapetalae</taxon>
        <taxon>rosids</taxon>
        <taxon>fabids</taxon>
        <taxon>Rosales</taxon>
        <taxon>Moraceae</taxon>
        <taxon>Ficeae</taxon>
        <taxon>Ficus</taxon>
    </lineage>
</organism>
<accession>A0AA88DP95</accession>
<name>A0AA88DP95_FICCA</name>
<proteinExistence type="predicted"/>
<protein>
    <submittedName>
        <fullName evidence="1">Uncharacterized protein</fullName>
    </submittedName>
</protein>
<keyword evidence="2" id="KW-1185">Reference proteome</keyword>
<evidence type="ECO:0000313" key="1">
    <source>
        <dbReference type="EMBL" id="GMN58976.1"/>
    </source>
</evidence>
<evidence type="ECO:0000313" key="2">
    <source>
        <dbReference type="Proteomes" id="UP001187192"/>
    </source>
</evidence>
<dbReference type="Proteomes" id="UP001187192">
    <property type="component" value="Unassembled WGS sequence"/>
</dbReference>